<keyword evidence="1" id="KW-0862">Zinc</keyword>
<dbReference type="GO" id="GO:0003676">
    <property type="term" value="F:nucleic acid binding"/>
    <property type="evidence" value="ECO:0007669"/>
    <property type="project" value="InterPro"/>
</dbReference>
<dbReference type="AlphaFoldDB" id="A0A084VKU1"/>
<evidence type="ECO:0000313" key="6">
    <source>
        <dbReference type="Proteomes" id="UP000030765"/>
    </source>
</evidence>
<evidence type="ECO:0000256" key="1">
    <source>
        <dbReference type="PROSITE-ProRule" id="PRU00047"/>
    </source>
</evidence>
<dbReference type="EnsemblMetazoa" id="ASIC005968-RA">
    <property type="protein sequence ID" value="ASIC005968-PA"/>
    <property type="gene ID" value="ASIC005968"/>
</dbReference>
<name>A0A084VKU1_ANOSI</name>
<keyword evidence="1" id="KW-0863">Zinc-finger</keyword>
<sequence>MVADKCVSQAAAIVKLPRAQCNVIDGKQIVVGNTRCRSWGRCPSRSNSASGATVHKARNCIGAESLLHSNHCFRCGSGHHKARDCKEKAKCLVYDGPHLTGLKTYNPSATKHSSQQKLNHHDARASRIPSIVDQKDDTIADPSATARTSQRKNVLHGTGASQIPSTVKQGSSNPEKTRSCMFPN</sequence>
<dbReference type="VEuPathDB" id="VectorBase:ASIC005968"/>
<organism evidence="4">
    <name type="scientific">Anopheles sinensis</name>
    <name type="common">Mosquito</name>
    <dbReference type="NCBI Taxonomy" id="74873"/>
    <lineage>
        <taxon>Eukaryota</taxon>
        <taxon>Metazoa</taxon>
        <taxon>Ecdysozoa</taxon>
        <taxon>Arthropoda</taxon>
        <taxon>Hexapoda</taxon>
        <taxon>Insecta</taxon>
        <taxon>Pterygota</taxon>
        <taxon>Neoptera</taxon>
        <taxon>Endopterygota</taxon>
        <taxon>Diptera</taxon>
        <taxon>Nematocera</taxon>
        <taxon>Culicoidea</taxon>
        <taxon>Culicidae</taxon>
        <taxon>Anophelinae</taxon>
        <taxon>Anopheles</taxon>
    </lineage>
</organism>
<proteinExistence type="predicted"/>
<reference evidence="5" key="2">
    <citation type="submission" date="2020-05" db="UniProtKB">
        <authorList>
            <consortium name="EnsemblMetazoa"/>
        </authorList>
    </citation>
    <scope>IDENTIFICATION</scope>
</reference>
<feature type="compositionally biased region" description="Polar residues" evidence="2">
    <location>
        <begin position="159"/>
        <end position="174"/>
    </location>
</feature>
<keyword evidence="6" id="KW-1185">Reference proteome</keyword>
<dbReference type="PROSITE" id="PS50158">
    <property type="entry name" value="ZF_CCHC"/>
    <property type="match status" value="1"/>
</dbReference>
<feature type="domain" description="CCHC-type" evidence="3">
    <location>
        <begin position="72"/>
        <end position="87"/>
    </location>
</feature>
<evidence type="ECO:0000313" key="4">
    <source>
        <dbReference type="EMBL" id="KFB38585.1"/>
    </source>
</evidence>
<gene>
    <name evidence="4" type="ORF">ZHAS_00005968</name>
</gene>
<reference evidence="4 6" key="1">
    <citation type="journal article" date="2014" name="BMC Genomics">
        <title>Genome sequence of Anopheles sinensis provides insight into genetics basis of mosquito competence for malaria parasites.</title>
        <authorList>
            <person name="Zhou D."/>
            <person name="Zhang D."/>
            <person name="Ding G."/>
            <person name="Shi L."/>
            <person name="Hou Q."/>
            <person name="Ye Y."/>
            <person name="Xu Y."/>
            <person name="Zhou H."/>
            <person name="Xiong C."/>
            <person name="Li S."/>
            <person name="Yu J."/>
            <person name="Hong S."/>
            <person name="Yu X."/>
            <person name="Zou P."/>
            <person name="Chen C."/>
            <person name="Chang X."/>
            <person name="Wang W."/>
            <person name="Lv Y."/>
            <person name="Sun Y."/>
            <person name="Ma L."/>
            <person name="Shen B."/>
            <person name="Zhu C."/>
        </authorList>
    </citation>
    <scope>NUCLEOTIDE SEQUENCE [LARGE SCALE GENOMIC DNA]</scope>
</reference>
<evidence type="ECO:0000259" key="3">
    <source>
        <dbReference type="PROSITE" id="PS50158"/>
    </source>
</evidence>
<dbReference type="Proteomes" id="UP000030765">
    <property type="component" value="Unassembled WGS sequence"/>
</dbReference>
<evidence type="ECO:0000313" key="5">
    <source>
        <dbReference type="EnsemblMetazoa" id="ASIC005968-PA"/>
    </source>
</evidence>
<dbReference type="EMBL" id="KE524956">
    <property type="protein sequence ID" value="KFB38585.1"/>
    <property type="molecule type" value="Genomic_DNA"/>
</dbReference>
<evidence type="ECO:0000256" key="2">
    <source>
        <dbReference type="SAM" id="MobiDB-lite"/>
    </source>
</evidence>
<feature type="compositionally biased region" description="Polar residues" evidence="2">
    <location>
        <begin position="106"/>
        <end position="117"/>
    </location>
</feature>
<feature type="region of interest" description="Disordered" evidence="2">
    <location>
        <begin position="106"/>
        <end position="184"/>
    </location>
</feature>
<dbReference type="VEuPathDB" id="VectorBase:ASIS011527"/>
<dbReference type="EMBL" id="ATLV01014304">
    <property type="status" value="NOT_ANNOTATED_CDS"/>
    <property type="molecule type" value="Genomic_DNA"/>
</dbReference>
<dbReference type="GO" id="GO:0008270">
    <property type="term" value="F:zinc ion binding"/>
    <property type="evidence" value="ECO:0007669"/>
    <property type="project" value="UniProtKB-KW"/>
</dbReference>
<protein>
    <submittedName>
        <fullName evidence="4 5">Gag-like protein</fullName>
    </submittedName>
</protein>
<keyword evidence="1" id="KW-0479">Metal-binding</keyword>
<dbReference type="InterPro" id="IPR001878">
    <property type="entry name" value="Znf_CCHC"/>
</dbReference>
<accession>A0A084VKU1</accession>